<dbReference type="Pfam" id="PF00440">
    <property type="entry name" value="TetR_N"/>
    <property type="match status" value="1"/>
</dbReference>
<dbReference type="SUPFAM" id="SSF46689">
    <property type="entry name" value="Homeodomain-like"/>
    <property type="match status" value="1"/>
</dbReference>
<dbReference type="SUPFAM" id="SSF48498">
    <property type="entry name" value="Tetracyclin repressor-like, C-terminal domain"/>
    <property type="match status" value="1"/>
</dbReference>
<evidence type="ECO:0000313" key="4">
    <source>
        <dbReference type="EMBL" id="AWH96883.1"/>
    </source>
</evidence>
<proteinExistence type="predicted"/>
<dbReference type="InterPro" id="IPR036271">
    <property type="entry name" value="Tet_transcr_reg_TetR-rel_C_sf"/>
</dbReference>
<dbReference type="InterPro" id="IPR009057">
    <property type="entry name" value="Homeodomain-like_sf"/>
</dbReference>
<protein>
    <recommendedName>
        <fullName evidence="3">HTH tetR-type domain-containing protein</fullName>
    </recommendedName>
</protein>
<feature type="domain" description="HTH tetR-type" evidence="3">
    <location>
        <begin position="12"/>
        <end position="72"/>
    </location>
</feature>
<dbReference type="EMBL" id="CP015453">
    <property type="protein sequence ID" value="AWH96883.1"/>
    <property type="molecule type" value="Genomic_DNA"/>
</dbReference>
<sequence>MGVEPWPIIPTTEVGERILTAADDLFYTRGITAVGVDLIAEEARTTKRTLYQRFGSKDGLIEAYLRRRGSRWQQFLLDHLDATEWTVAEFFRRAEQWTRTHRRGCAFVNAWAEVGGEGPTGAAEAVRDEKRWMRELFVELAGGDRVTATAIHQLYEGAQVAATVLGEADAFRVADDAARVVMVGAAG</sequence>
<reference evidence="4 5" key="1">
    <citation type="submission" date="2016-04" db="EMBL/GenBank/DDBJ databases">
        <title>Complete genome sequence of the haloalkaliphilic hydrocarbon-degrading bacterium Dietzia psychralcaliphila ILA-1T, isolated from a drain of a fish product-processing plant.</title>
        <authorList>
            <person name="Zhao J."/>
            <person name="Hu B."/>
            <person name="Geng S."/>
            <person name="Nie Y."/>
            <person name="Tang Y."/>
        </authorList>
    </citation>
    <scope>NUCLEOTIDE SEQUENCE [LARGE SCALE GENOMIC DNA]</scope>
    <source>
        <strain evidence="4 5">ILA-1</strain>
    </source>
</reference>
<accession>A0AAD0NS03</accession>
<name>A0AAD0NS03_9ACTN</name>
<dbReference type="Proteomes" id="UP000244903">
    <property type="component" value="Chromosome"/>
</dbReference>
<dbReference type="KEGG" id="dpc:A6048_16835"/>
<keyword evidence="1 2" id="KW-0238">DNA-binding</keyword>
<dbReference type="InterPro" id="IPR001647">
    <property type="entry name" value="HTH_TetR"/>
</dbReference>
<dbReference type="AlphaFoldDB" id="A0AAD0NS03"/>
<evidence type="ECO:0000259" key="3">
    <source>
        <dbReference type="PROSITE" id="PS50977"/>
    </source>
</evidence>
<organism evidence="4 5">
    <name type="scientific">Dietzia psychralcaliphila</name>
    <dbReference type="NCBI Taxonomy" id="139021"/>
    <lineage>
        <taxon>Bacteria</taxon>
        <taxon>Bacillati</taxon>
        <taxon>Actinomycetota</taxon>
        <taxon>Actinomycetes</taxon>
        <taxon>Mycobacteriales</taxon>
        <taxon>Dietziaceae</taxon>
        <taxon>Dietzia</taxon>
    </lineage>
</organism>
<gene>
    <name evidence="4" type="ORF">A6048_16835</name>
</gene>
<dbReference type="PANTHER" id="PTHR30055:SF200">
    <property type="entry name" value="HTH-TYPE TRANSCRIPTIONAL REPRESSOR BDCR"/>
    <property type="match status" value="1"/>
</dbReference>
<feature type="DNA-binding region" description="H-T-H motif" evidence="2">
    <location>
        <begin position="35"/>
        <end position="54"/>
    </location>
</feature>
<dbReference type="PANTHER" id="PTHR30055">
    <property type="entry name" value="HTH-TYPE TRANSCRIPTIONAL REGULATOR RUTR"/>
    <property type="match status" value="1"/>
</dbReference>
<dbReference type="InterPro" id="IPR050109">
    <property type="entry name" value="HTH-type_TetR-like_transc_reg"/>
</dbReference>
<dbReference type="GO" id="GO:0000976">
    <property type="term" value="F:transcription cis-regulatory region binding"/>
    <property type="evidence" value="ECO:0007669"/>
    <property type="project" value="TreeGrafter"/>
</dbReference>
<dbReference type="PROSITE" id="PS50977">
    <property type="entry name" value="HTH_TETR_2"/>
    <property type="match status" value="1"/>
</dbReference>
<keyword evidence="5" id="KW-1185">Reference proteome</keyword>
<evidence type="ECO:0000256" key="1">
    <source>
        <dbReference type="ARBA" id="ARBA00023125"/>
    </source>
</evidence>
<dbReference type="Gene3D" id="1.10.357.10">
    <property type="entry name" value="Tetracycline Repressor, domain 2"/>
    <property type="match status" value="1"/>
</dbReference>
<dbReference type="RefSeq" id="WP_107747002.1">
    <property type="nucleotide sequence ID" value="NZ_CP015453.1"/>
</dbReference>
<evidence type="ECO:0000313" key="5">
    <source>
        <dbReference type="Proteomes" id="UP000244903"/>
    </source>
</evidence>
<dbReference type="PRINTS" id="PR00455">
    <property type="entry name" value="HTHTETR"/>
</dbReference>
<evidence type="ECO:0000256" key="2">
    <source>
        <dbReference type="PROSITE-ProRule" id="PRU00335"/>
    </source>
</evidence>
<dbReference type="GO" id="GO:0003700">
    <property type="term" value="F:DNA-binding transcription factor activity"/>
    <property type="evidence" value="ECO:0007669"/>
    <property type="project" value="TreeGrafter"/>
</dbReference>